<keyword evidence="1" id="KW-0732">Signal</keyword>
<organism evidence="2 3">
    <name type="scientific">Puccinia graminis f. sp. tritici</name>
    <dbReference type="NCBI Taxonomy" id="56615"/>
    <lineage>
        <taxon>Eukaryota</taxon>
        <taxon>Fungi</taxon>
        <taxon>Dikarya</taxon>
        <taxon>Basidiomycota</taxon>
        <taxon>Pucciniomycotina</taxon>
        <taxon>Pucciniomycetes</taxon>
        <taxon>Pucciniales</taxon>
        <taxon>Pucciniaceae</taxon>
        <taxon>Puccinia</taxon>
    </lineage>
</organism>
<dbReference type="Proteomes" id="UP000324748">
    <property type="component" value="Unassembled WGS sequence"/>
</dbReference>
<evidence type="ECO:0000313" key="3">
    <source>
        <dbReference type="Proteomes" id="UP000324748"/>
    </source>
</evidence>
<reference evidence="2 3" key="1">
    <citation type="submission" date="2019-05" db="EMBL/GenBank/DDBJ databases">
        <title>Emergence of the Ug99 lineage of the wheat stem rust pathogen through somatic hybridization.</title>
        <authorList>
            <person name="Li F."/>
            <person name="Upadhyaya N.M."/>
            <person name="Sperschneider J."/>
            <person name="Matny O."/>
            <person name="Nguyen-Phuc H."/>
            <person name="Mago R."/>
            <person name="Raley C."/>
            <person name="Miller M.E."/>
            <person name="Silverstein K.A.T."/>
            <person name="Henningsen E."/>
            <person name="Hirsch C.D."/>
            <person name="Visser B."/>
            <person name="Pretorius Z.A."/>
            <person name="Steffenson B.J."/>
            <person name="Schwessinger B."/>
            <person name="Dodds P.N."/>
            <person name="Figueroa M."/>
        </authorList>
    </citation>
    <scope>NUCLEOTIDE SEQUENCE [LARGE SCALE GENOMIC DNA]</scope>
    <source>
        <strain evidence="2">21-0</strain>
    </source>
</reference>
<protein>
    <submittedName>
        <fullName evidence="2">Uncharacterized protein</fullName>
    </submittedName>
</protein>
<keyword evidence="3" id="KW-1185">Reference proteome</keyword>
<dbReference type="AlphaFoldDB" id="A0A5B0LY97"/>
<feature type="chain" id="PRO_5022858031" evidence="1">
    <location>
        <begin position="19"/>
        <end position="155"/>
    </location>
</feature>
<evidence type="ECO:0000256" key="1">
    <source>
        <dbReference type="SAM" id="SignalP"/>
    </source>
</evidence>
<name>A0A5B0LY97_PUCGR</name>
<proteinExistence type="predicted"/>
<feature type="signal peptide" evidence="1">
    <location>
        <begin position="1"/>
        <end position="18"/>
    </location>
</feature>
<accession>A0A5B0LY97</accession>
<gene>
    <name evidence="2" type="ORF">PGT21_008660</name>
</gene>
<evidence type="ECO:0000313" key="2">
    <source>
        <dbReference type="EMBL" id="KAA1068999.1"/>
    </source>
</evidence>
<dbReference type="EMBL" id="VSWC01000183">
    <property type="protein sequence ID" value="KAA1068999.1"/>
    <property type="molecule type" value="Genomic_DNA"/>
</dbReference>
<comment type="caution">
    <text evidence="2">The sequence shown here is derived from an EMBL/GenBank/DDBJ whole genome shotgun (WGS) entry which is preliminary data.</text>
</comment>
<sequence>MKLATLITCLFLGSHIQGGMRPGESYIPDNRYKALQYAISLDQADGNLCKPSKIDYHMSDDFTRSDNGESVRCIFNVKEGKVHINNPFNENCYAGVLQDGVLLKDKDGHSSLKHFTKNELGKHMGNLETPYSSKETTLQVQYWVTPPVERVVAKD</sequence>